<reference evidence="1 2" key="1">
    <citation type="submission" date="2019-01" db="EMBL/GenBank/DDBJ databases">
        <title>Genome Assembly of Collichthys lucidus.</title>
        <authorList>
            <person name="Cai M."/>
            <person name="Xiao S."/>
        </authorList>
    </citation>
    <scope>NUCLEOTIDE SEQUENCE [LARGE SCALE GENOMIC DNA]</scope>
    <source>
        <strain evidence="1">JT15FE1705JMU</strain>
        <tissue evidence="1">Muscle</tissue>
    </source>
</reference>
<name>A0A4U5VNT9_COLLU</name>
<protein>
    <submittedName>
        <fullName evidence="1">Uncharacterized protein</fullName>
    </submittedName>
</protein>
<accession>A0A4U5VNT9</accession>
<gene>
    <name evidence="1" type="ORF">D9C73_023869</name>
</gene>
<keyword evidence="2" id="KW-1185">Reference proteome</keyword>
<dbReference type="AlphaFoldDB" id="A0A4U5VNT9"/>
<dbReference type="Proteomes" id="UP000298787">
    <property type="component" value="Chromosome 21"/>
</dbReference>
<dbReference type="EMBL" id="CM014098">
    <property type="protein sequence ID" value="TKS89741.1"/>
    <property type="molecule type" value="Genomic_DNA"/>
</dbReference>
<evidence type="ECO:0000313" key="2">
    <source>
        <dbReference type="Proteomes" id="UP000298787"/>
    </source>
</evidence>
<proteinExistence type="predicted"/>
<organism evidence="1 2">
    <name type="scientific">Collichthys lucidus</name>
    <name type="common">Big head croaker</name>
    <name type="synonym">Sciaena lucida</name>
    <dbReference type="NCBI Taxonomy" id="240159"/>
    <lineage>
        <taxon>Eukaryota</taxon>
        <taxon>Metazoa</taxon>
        <taxon>Chordata</taxon>
        <taxon>Craniata</taxon>
        <taxon>Vertebrata</taxon>
        <taxon>Euteleostomi</taxon>
        <taxon>Actinopterygii</taxon>
        <taxon>Neopterygii</taxon>
        <taxon>Teleostei</taxon>
        <taxon>Neoteleostei</taxon>
        <taxon>Acanthomorphata</taxon>
        <taxon>Eupercaria</taxon>
        <taxon>Sciaenidae</taxon>
        <taxon>Collichthys</taxon>
    </lineage>
</organism>
<evidence type="ECO:0000313" key="1">
    <source>
        <dbReference type="EMBL" id="TKS89741.1"/>
    </source>
</evidence>
<sequence>MMDKLKFAHEWKMIVSIRVRVNSCVSAEVASSTVENFASEALLGQSHAASNNKTCFSQAFIDMGSNVTWSGLAVIKARHFSNFELEQGTVTCGFMSAVKKILFTYTAIDRHQRSDVV</sequence>